<evidence type="ECO:0000256" key="8">
    <source>
        <dbReference type="ARBA" id="ARBA00022908"/>
    </source>
</evidence>
<comment type="function">
    <text evidence="12">Site-specific tyrosine recombinase, which acts by catalyzing the cutting and rejoining of the recombining DNA molecules. The XerC-XerD complex is essential to convert dimers of the bacterial chromosome into monomers to permit their segregation at cell division. It also contributes to the segregational stability of plasmids.</text>
</comment>
<keyword evidence="7 12" id="KW-0159">Chromosome partition</keyword>
<evidence type="ECO:0000256" key="10">
    <source>
        <dbReference type="ARBA" id="ARBA00023172"/>
    </source>
</evidence>
<dbReference type="NCBIfam" id="NF001399">
    <property type="entry name" value="PRK00283.1"/>
    <property type="match status" value="1"/>
</dbReference>
<dbReference type="InterPro" id="IPR011932">
    <property type="entry name" value="Recomb_XerD"/>
</dbReference>
<feature type="domain" description="Core-binding (CB)" evidence="14">
    <location>
        <begin position="2"/>
        <end position="87"/>
    </location>
</feature>
<comment type="similarity">
    <text evidence="3 12">Belongs to the 'phage' integrase family. XerD subfamily.</text>
</comment>
<dbReference type="InterPro" id="IPR011010">
    <property type="entry name" value="DNA_brk_join_enz"/>
</dbReference>
<keyword evidence="16" id="KW-1185">Reference proteome</keyword>
<keyword evidence="5 12" id="KW-0963">Cytoplasm</keyword>
<keyword evidence="6 12" id="KW-0132">Cell division</keyword>
<evidence type="ECO:0000256" key="7">
    <source>
        <dbReference type="ARBA" id="ARBA00022829"/>
    </source>
</evidence>
<sequence length="298" mass="34107">MTKLTDQVADYLRYSQVERGLSQNTIAAYQQDLLEFADFVQKEGFASWPQAAVDIDAFLAKERDAGKSNNSISRMVSTLRRFYQWLVRQHIEQIDPMSQVDAPKREKKMPLALSQEEVSKLLDQPDVSKPLGIRDRALLEVLYATGMRVSEAISLQDGDLHADLGIVHVLGKGNKERLIPISDLAMDWLDKYAKVRDQQLLKAGKFSQYVFLNQRGGQLTRQAVWQMIKKYCRQAGIEKDVTPHTLRHTFATHLLENGADLRVVQEILGHTDISTTQIYTNLTQKHIFDVYQKTHPRI</sequence>
<keyword evidence="9 12" id="KW-0238">DNA-binding</keyword>
<gene>
    <name evidence="12 15" type="primary">xerD</name>
    <name evidence="15" type="ORF">FYJ62_06810</name>
</gene>
<dbReference type="GO" id="GO:0005737">
    <property type="term" value="C:cytoplasm"/>
    <property type="evidence" value="ECO:0007669"/>
    <property type="project" value="UniProtKB-SubCell"/>
</dbReference>
<evidence type="ECO:0000256" key="9">
    <source>
        <dbReference type="ARBA" id="ARBA00023125"/>
    </source>
</evidence>
<dbReference type="GO" id="GO:0003677">
    <property type="term" value="F:DNA binding"/>
    <property type="evidence" value="ECO:0007669"/>
    <property type="project" value="UniProtKB-UniRule"/>
</dbReference>
<feature type="active site" evidence="12">
    <location>
        <position position="270"/>
    </location>
</feature>
<dbReference type="PROSITE" id="PS51900">
    <property type="entry name" value="CB"/>
    <property type="match status" value="1"/>
</dbReference>
<dbReference type="GO" id="GO:0007059">
    <property type="term" value="P:chromosome segregation"/>
    <property type="evidence" value="ECO:0007669"/>
    <property type="project" value="UniProtKB-UniRule"/>
</dbReference>
<evidence type="ECO:0000256" key="4">
    <source>
        <dbReference type="ARBA" id="ARBA00015810"/>
    </source>
</evidence>
<evidence type="ECO:0000256" key="12">
    <source>
        <dbReference type="HAMAP-Rule" id="MF_01807"/>
    </source>
</evidence>
<dbReference type="GO" id="GO:0009037">
    <property type="term" value="F:tyrosine-based site-specific recombinase activity"/>
    <property type="evidence" value="ECO:0007669"/>
    <property type="project" value="UniProtKB-UniRule"/>
</dbReference>
<dbReference type="NCBIfam" id="TIGR02224">
    <property type="entry name" value="recomb_XerC"/>
    <property type="match status" value="1"/>
</dbReference>
<evidence type="ECO:0000256" key="11">
    <source>
        <dbReference type="ARBA" id="ARBA00023306"/>
    </source>
</evidence>
<dbReference type="NCBIfam" id="NF040815">
    <property type="entry name" value="recomb_XerA_Arch"/>
    <property type="match status" value="1"/>
</dbReference>
<dbReference type="SUPFAM" id="SSF56349">
    <property type="entry name" value="DNA breaking-rejoining enzymes"/>
    <property type="match status" value="1"/>
</dbReference>
<accession>A0A6A8MEY8</accession>
<dbReference type="OrthoDB" id="9801717at2"/>
<dbReference type="InterPro" id="IPR013762">
    <property type="entry name" value="Integrase-like_cat_sf"/>
</dbReference>
<protein>
    <recommendedName>
        <fullName evidence="4 12">Tyrosine recombinase XerD</fullName>
    </recommendedName>
</protein>
<dbReference type="InterPro" id="IPR023009">
    <property type="entry name" value="Tyrosine_recombinase_XerC/XerD"/>
</dbReference>
<keyword evidence="10 12" id="KW-0233">DNA recombination</keyword>
<dbReference type="HAMAP" id="MF_01808">
    <property type="entry name" value="Recomb_XerC_XerD"/>
    <property type="match status" value="1"/>
</dbReference>
<dbReference type="InterPro" id="IPR002104">
    <property type="entry name" value="Integrase_catalytic"/>
</dbReference>
<dbReference type="InterPro" id="IPR011931">
    <property type="entry name" value="Recomb_XerC"/>
</dbReference>
<dbReference type="PROSITE" id="PS51898">
    <property type="entry name" value="TYR_RECOMBINASE"/>
    <property type="match status" value="1"/>
</dbReference>
<dbReference type="HAMAP" id="MF_01807">
    <property type="entry name" value="Recomb_XerD"/>
    <property type="match status" value="1"/>
</dbReference>
<dbReference type="NCBIfam" id="TIGR02225">
    <property type="entry name" value="recomb_XerD"/>
    <property type="match status" value="1"/>
</dbReference>
<feature type="active site" evidence="12">
    <location>
        <position position="148"/>
    </location>
</feature>
<organism evidence="15 16">
    <name type="scientific">Lactobacillus porci</name>
    <dbReference type="NCBI Taxonomy" id="2012477"/>
    <lineage>
        <taxon>Bacteria</taxon>
        <taxon>Bacillati</taxon>
        <taxon>Bacillota</taxon>
        <taxon>Bacilli</taxon>
        <taxon>Lactobacillales</taxon>
        <taxon>Lactobacillaceae</taxon>
        <taxon>Lactobacillus</taxon>
    </lineage>
</organism>
<dbReference type="GO" id="GO:0051301">
    <property type="term" value="P:cell division"/>
    <property type="evidence" value="ECO:0007669"/>
    <property type="project" value="UniProtKB-UniRule"/>
</dbReference>
<dbReference type="Pfam" id="PF02899">
    <property type="entry name" value="Phage_int_SAM_1"/>
    <property type="match status" value="1"/>
</dbReference>
<comment type="subunit">
    <text evidence="12">Forms a cyclic heterotetrameric complex composed of two molecules of XerC and two molecules of XerD.</text>
</comment>
<dbReference type="InterPro" id="IPR004107">
    <property type="entry name" value="Integrase_SAM-like_N"/>
</dbReference>
<feature type="active site" evidence="12">
    <location>
        <position position="172"/>
    </location>
</feature>
<feature type="active site" evidence="12">
    <location>
        <position position="244"/>
    </location>
</feature>
<dbReference type="InterPro" id="IPR010998">
    <property type="entry name" value="Integrase_recombinase_N"/>
</dbReference>
<dbReference type="InterPro" id="IPR044068">
    <property type="entry name" value="CB"/>
</dbReference>
<evidence type="ECO:0000256" key="6">
    <source>
        <dbReference type="ARBA" id="ARBA00022618"/>
    </source>
</evidence>
<evidence type="ECO:0000313" key="16">
    <source>
        <dbReference type="Proteomes" id="UP000438120"/>
    </source>
</evidence>
<evidence type="ECO:0000313" key="15">
    <source>
        <dbReference type="EMBL" id="MST87347.1"/>
    </source>
</evidence>
<dbReference type="PANTHER" id="PTHR30349:SF81">
    <property type="entry name" value="TYROSINE RECOMBINASE XERC"/>
    <property type="match status" value="1"/>
</dbReference>
<comment type="similarity">
    <text evidence="2">Belongs to the 'phage' integrase family. XerC subfamily.</text>
</comment>
<comment type="caution">
    <text evidence="15">The sequence shown here is derived from an EMBL/GenBank/DDBJ whole genome shotgun (WGS) entry which is preliminary data.</text>
</comment>
<evidence type="ECO:0000256" key="2">
    <source>
        <dbReference type="ARBA" id="ARBA00006657"/>
    </source>
</evidence>
<evidence type="ECO:0000256" key="5">
    <source>
        <dbReference type="ARBA" id="ARBA00022490"/>
    </source>
</evidence>
<dbReference type="CDD" id="cd00798">
    <property type="entry name" value="INT_XerDC_C"/>
    <property type="match status" value="1"/>
</dbReference>
<feature type="active site" description="O-(3'-phospho-DNA)-tyrosine intermediate" evidence="12">
    <location>
        <position position="279"/>
    </location>
</feature>
<reference evidence="15 16" key="1">
    <citation type="submission" date="2019-08" db="EMBL/GenBank/DDBJ databases">
        <title>In-depth cultivation of the pig gut microbiome towards novel bacterial diversity and tailored functional studies.</title>
        <authorList>
            <person name="Wylensek D."/>
            <person name="Hitch T.C.A."/>
            <person name="Clavel T."/>
        </authorList>
    </citation>
    <scope>NUCLEOTIDE SEQUENCE [LARGE SCALE GENOMIC DNA]</scope>
    <source>
        <strain evidence="15 16">Bifido-178-WT-2B</strain>
    </source>
</reference>
<proteinExistence type="inferred from homology"/>
<evidence type="ECO:0000256" key="3">
    <source>
        <dbReference type="ARBA" id="ARBA00010450"/>
    </source>
</evidence>
<dbReference type="PANTHER" id="PTHR30349">
    <property type="entry name" value="PHAGE INTEGRASE-RELATED"/>
    <property type="match status" value="1"/>
</dbReference>
<dbReference type="GO" id="GO:0006313">
    <property type="term" value="P:DNA transposition"/>
    <property type="evidence" value="ECO:0007669"/>
    <property type="project" value="UniProtKB-UniRule"/>
</dbReference>
<feature type="active site" evidence="12">
    <location>
        <position position="247"/>
    </location>
</feature>
<dbReference type="EMBL" id="VUMX01000017">
    <property type="protein sequence ID" value="MST87347.1"/>
    <property type="molecule type" value="Genomic_DNA"/>
</dbReference>
<dbReference type="Gene3D" id="1.10.443.10">
    <property type="entry name" value="Intergrase catalytic core"/>
    <property type="match status" value="1"/>
</dbReference>
<feature type="domain" description="Tyr recombinase" evidence="13">
    <location>
        <begin position="108"/>
        <end position="292"/>
    </location>
</feature>
<evidence type="ECO:0000256" key="1">
    <source>
        <dbReference type="ARBA" id="ARBA00004496"/>
    </source>
</evidence>
<dbReference type="AlphaFoldDB" id="A0A6A8MEY8"/>
<dbReference type="Pfam" id="PF00589">
    <property type="entry name" value="Phage_integrase"/>
    <property type="match status" value="1"/>
</dbReference>
<dbReference type="Proteomes" id="UP000438120">
    <property type="component" value="Unassembled WGS sequence"/>
</dbReference>
<name>A0A6A8MEY8_9LACO</name>
<keyword evidence="8 12" id="KW-0229">DNA integration</keyword>
<evidence type="ECO:0000259" key="13">
    <source>
        <dbReference type="PROSITE" id="PS51898"/>
    </source>
</evidence>
<dbReference type="Gene3D" id="1.10.150.130">
    <property type="match status" value="1"/>
</dbReference>
<dbReference type="InterPro" id="IPR050090">
    <property type="entry name" value="Tyrosine_recombinase_XerCD"/>
</dbReference>
<comment type="subcellular location">
    <subcellularLocation>
        <location evidence="1 12">Cytoplasm</location>
    </subcellularLocation>
</comment>
<dbReference type="RefSeq" id="WP_154548959.1">
    <property type="nucleotide sequence ID" value="NZ_VUMX01000017.1"/>
</dbReference>
<keyword evidence="11 12" id="KW-0131">Cell cycle</keyword>
<evidence type="ECO:0000259" key="14">
    <source>
        <dbReference type="PROSITE" id="PS51900"/>
    </source>
</evidence>